<keyword evidence="2" id="KW-1185">Reference proteome</keyword>
<evidence type="ECO:0000313" key="1">
    <source>
        <dbReference type="EMBL" id="KAK2834756.1"/>
    </source>
</evidence>
<dbReference type="EMBL" id="JAVHJS010000015">
    <property type="protein sequence ID" value="KAK2834756.1"/>
    <property type="molecule type" value="Genomic_DNA"/>
</dbReference>
<evidence type="ECO:0000313" key="2">
    <source>
        <dbReference type="Proteomes" id="UP001187315"/>
    </source>
</evidence>
<protein>
    <submittedName>
        <fullName evidence="1">Uncharacterized protein</fullName>
    </submittedName>
</protein>
<gene>
    <name evidence="1" type="ORF">Q7C36_015457</name>
</gene>
<proteinExistence type="predicted"/>
<comment type="caution">
    <text evidence="1">The sequence shown here is derived from an EMBL/GenBank/DDBJ whole genome shotgun (WGS) entry which is preliminary data.</text>
</comment>
<reference evidence="1" key="1">
    <citation type="submission" date="2023-08" db="EMBL/GenBank/DDBJ databases">
        <title>Pelteobagrus vachellii genome.</title>
        <authorList>
            <person name="Liu H."/>
        </authorList>
    </citation>
    <scope>NUCLEOTIDE SEQUENCE</scope>
    <source>
        <strain evidence="1">PRFRI_2022a</strain>
        <tissue evidence="1">Muscle</tissue>
    </source>
</reference>
<dbReference type="AlphaFoldDB" id="A0AA88MC35"/>
<sequence length="105" mass="11759">MPPISLTALIYIDFTVLRCKDTVLTLMFPSALEGEVKTEQQQQQSNIEIHVRDQRQAISPLWGCCYKVVQPASLPGCTQSQANKSASGNWPSWFKGETVKEEALF</sequence>
<name>A0AA88MC35_TACVA</name>
<organism evidence="1 2">
    <name type="scientific">Tachysurus vachellii</name>
    <name type="common">Darkbarbel catfish</name>
    <name type="synonym">Pelteobagrus vachellii</name>
    <dbReference type="NCBI Taxonomy" id="175792"/>
    <lineage>
        <taxon>Eukaryota</taxon>
        <taxon>Metazoa</taxon>
        <taxon>Chordata</taxon>
        <taxon>Craniata</taxon>
        <taxon>Vertebrata</taxon>
        <taxon>Euteleostomi</taxon>
        <taxon>Actinopterygii</taxon>
        <taxon>Neopterygii</taxon>
        <taxon>Teleostei</taxon>
        <taxon>Ostariophysi</taxon>
        <taxon>Siluriformes</taxon>
        <taxon>Bagridae</taxon>
        <taxon>Tachysurus</taxon>
    </lineage>
</organism>
<accession>A0AA88MC35</accession>
<dbReference type="Proteomes" id="UP001187315">
    <property type="component" value="Unassembled WGS sequence"/>
</dbReference>